<proteinExistence type="predicted"/>
<reference evidence="2" key="1">
    <citation type="submission" date="2022-11" db="EMBL/GenBank/DDBJ databases">
        <authorList>
            <person name="Hyden B.L."/>
            <person name="Feng K."/>
            <person name="Yates T."/>
            <person name="Jawdy S."/>
            <person name="Smart L.B."/>
            <person name="Muchero W."/>
        </authorList>
    </citation>
    <scope>NUCLEOTIDE SEQUENCE</scope>
    <source>
        <tissue evidence="2">Shoot tip</tissue>
    </source>
</reference>
<evidence type="ECO:0000313" key="3">
    <source>
        <dbReference type="Proteomes" id="UP001151529"/>
    </source>
</evidence>
<dbReference type="EMBL" id="JAPFFL010000003">
    <property type="protein sequence ID" value="KAJ6736364.1"/>
    <property type="molecule type" value="Genomic_DNA"/>
</dbReference>
<dbReference type="OrthoDB" id="289228at2759"/>
<reference evidence="2" key="2">
    <citation type="journal article" date="2023" name="Int. J. Mol. Sci.">
        <title>De Novo Assembly and Annotation of 11 Diverse Shrub Willow (Salix) Genomes Reveals Novel Gene Organization in Sex-Linked Regions.</title>
        <authorList>
            <person name="Hyden B."/>
            <person name="Feng K."/>
            <person name="Yates T.B."/>
            <person name="Jawdy S."/>
            <person name="Cereghino C."/>
            <person name="Smart L.B."/>
            <person name="Muchero W."/>
        </authorList>
    </citation>
    <scope>NUCLEOTIDE SEQUENCE [LARGE SCALE GENOMIC DNA]</scope>
    <source>
        <tissue evidence="2">Shoot tip</tissue>
    </source>
</reference>
<dbReference type="PROSITE" id="PS51886">
    <property type="entry name" value="TLDC"/>
    <property type="match status" value="1"/>
</dbReference>
<dbReference type="Pfam" id="PF07534">
    <property type="entry name" value="TLD"/>
    <property type="match status" value="1"/>
</dbReference>
<dbReference type="InterPro" id="IPR006571">
    <property type="entry name" value="TLDc_dom"/>
</dbReference>
<name>A0A9Q0ZJ47_SALVM</name>
<protein>
    <submittedName>
        <fullName evidence="2">NUCLEOLAR PROTEIN 7/ESTROGEN RECEPTOR COACTIVATOR-RELATED</fullName>
    </submittedName>
</protein>
<sequence length="385" mass="42123">MGASSSKEQNVSSEQREVESLAASTGSTSLLQNAFSKLVDPQTNAIPLQSLQVFAKSPKTNRGNAFSLNYKSTECEALKMPDSLLGLLNHLGPSIVDLFFITDKGGVNWIEFVRGYLKCCGRMPVSGLLNTLLRLFSATGVKAGIPLKLEVEAIDDGDYKINGSLLPIDVLMFLWMCWAMLWNSKTWNVFKEKECLYLPDISPLVLSAVVSCAEGGIGLELWDCDVSVLDVQLPVGKFLTWMLTTVTNLTECFTQFVNARLQNCTSSEQGTPESSSSSLREISSEKAGNSRLLTCGKAWAISLTIRSTISQEILNPYFPSNSDASDENLIYRSSLHGKGLNRFWSNVEAYLGPLLILISATSGDANEDCTNSRKWVVGALIHQGF</sequence>
<evidence type="ECO:0000313" key="2">
    <source>
        <dbReference type="EMBL" id="KAJ6736364.1"/>
    </source>
</evidence>
<comment type="caution">
    <text evidence="2">The sequence shown here is derived from an EMBL/GenBank/DDBJ whole genome shotgun (WGS) entry which is preliminary data.</text>
</comment>
<accession>A0A9Q0ZJ47</accession>
<evidence type="ECO:0000259" key="1">
    <source>
        <dbReference type="PROSITE" id="PS51886"/>
    </source>
</evidence>
<keyword evidence="3" id="KW-1185">Reference proteome</keyword>
<gene>
    <name evidence="2" type="ORF">OIU85_018552</name>
</gene>
<keyword evidence="2" id="KW-0675">Receptor</keyword>
<organism evidence="2 3">
    <name type="scientific">Salix viminalis</name>
    <name type="common">Common osier</name>
    <name type="synonym">Basket willow</name>
    <dbReference type="NCBI Taxonomy" id="40686"/>
    <lineage>
        <taxon>Eukaryota</taxon>
        <taxon>Viridiplantae</taxon>
        <taxon>Streptophyta</taxon>
        <taxon>Embryophyta</taxon>
        <taxon>Tracheophyta</taxon>
        <taxon>Spermatophyta</taxon>
        <taxon>Magnoliopsida</taxon>
        <taxon>eudicotyledons</taxon>
        <taxon>Gunneridae</taxon>
        <taxon>Pentapetalae</taxon>
        <taxon>rosids</taxon>
        <taxon>fabids</taxon>
        <taxon>Malpighiales</taxon>
        <taxon>Salicaceae</taxon>
        <taxon>Saliceae</taxon>
        <taxon>Salix</taxon>
    </lineage>
</organism>
<feature type="domain" description="TLDc" evidence="1">
    <location>
        <begin position="304"/>
        <end position="385"/>
    </location>
</feature>
<dbReference type="Proteomes" id="UP001151529">
    <property type="component" value="Chromosome 5"/>
</dbReference>
<dbReference type="AlphaFoldDB" id="A0A9Q0ZJ47"/>